<evidence type="ECO:0000313" key="3">
    <source>
        <dbReference type="EMBL" id="CCD27012.1"/>
    </source>
</evidence>
<dbReference type="OrthoDB" id="7457040at2759"/>
<feature type="compositionally biased region" description="Low complexity" evidence="1">
    <location>
        <begin position="8"/>
        <end position="20"/>
    </location>
</feature>
<dbReference type="GeneID" id="11494192"/>
<dbReference type="EMBL" id="HE580276">
    <property type="protein sequence ID" value="CCD27012.1"/>
    <property type="molecule type" value="Genomic_DNA"/>
</dbReference>
<dbReference type="InterPro" id="IPR000073">
    <property type="entry name" value="AB_hydrolase_1"/>
</dbReference>
<proteinExistence type="predicted"/>
<dbReference type="InterPro" id="IPR029058">
    <property type="entry name" value="AB_hydrolase_fold"/>
</dbReference>
<feature type="domain" description="AB hydrolase-1" evidence="2">
    <location>
        <begin position="107"/>
        <end position="414"/>
    </location>
</feature>
<dbReference type="RefSeq" id="XP_003672255.1">
    <property type="nucleotide sequence ID" value="XM_003672207.1"/>
</dbReference>
<reference evidence="3 4" key="1">
    <citation type="journal article" date="2011" name="Proc. Natl. Acad. Sci. U.S.A.">
        <title>Evolutionary erosion of yeast sex chromosomes by mating-type switching accidents.</title>
        <authorList>
            <person name="Gordon J.L."/>
            <person name="Armisen D."/>
            <person name="Proux-Wera E."/>
            <person name="Oheigeartaigh S.S."/>
            <person name="Byrne K.P."/>
            <person name="Wolfe K.H."/>
        </authorList>
    </citation>
    <scope>NUCLEOTIDE SEQUENCE [LARGE SCALE GENOMIC DNA]</scope>
    <source>
        <strain evidence="4">ATCC 10597 / BCRC 20456 / CBS 421 / NBRC 0211 / NRRL Y-12639</strain>
    </source>
</reference>
<dbReference type="GO" id="GO:0005743">
    <property type="term" value="C:mitochondrial inner membrane"/>
    <property type="evidence" value="ECO:0007669"/>
    <property type="project" value="TreeGrafter"/>
</dbReference>
<evidence type="ECO:0000256" key="1">
    <source>
        <dbReference type="SAM" id="MobiDB-lite"/>
    </source>
</evidence>
<dbReference type="Proteomes" id="UP000000689">
    <property type="component" value="Chromosome 10"/>
</dbReference>
<dbReference type="PANTHER" id="PTHR42886">
    <property type="entry name" value="RE40534P-RELATED"/>
    <property type="match status" value="1"/>
</dbReference>
<dbReference type="eggNOG" id="KOG4409">
    <property type="taxonomic scope" value="Eukaryota"/>
</dbReference>
<protein>
    <recommendedName>
        <fullName evidence="2">AB hydrolase-1 domain-containing protein</fullName>
    </recommendedName>
</protein>
<keyword evidence="4" id="KW-1185">Reference proteome</keyword>
<dbReference type="AlphaFoldDB" id="G0WGT4"/>
<dbReference type="PANTHER" id="PTHR42886:SF23">
    <property type="entry name" value="1-ACYLGLYCEROL-3-PHOSPHATE O-ACYLTRANSFERASE ICT1-RELATED"/>
    <property type="match status" value="1"/>
</dbReference>
<feature type="region of interest" description="Disordered" evidence="1">
    <location>
        <begin position="1"/>
        <end position="20"/>
    </location>
</feature>
<dbReference type="KEGG" id="ndi:NDAI_0J01200"/>
<evidence type="ECO:0000259" key="2">
    <source>
        <dbReference type="Pfam" id="PF00561"/>
    </source>
</evidence>
<evidence type="ECO:0000313" key="4">
    <source>
        <dbReference type="Proteomes" id="UP000000689"/>
    </source>
</evidence>
<accession>G0WGT4</accession>
<dbReference type="GO" id="GO:0035965">
    <property type="term" value="P:cardiolipin acyl-chain remodeling"/>
    <property type="evidence" value="ECO:0007669"/>
    <property type="project" value="TreeGrafter"/>
</dbReference>
<dbReference type="GO" id="GO:0004623">
    <property type="term" value="F:phospholipase A2 activity"/>
    <property type="evidence" value="ECO:0007669"/>
    <property type="project" value="TreeGrafter"/>
</dbReference>
<gene>
    <name evidence="3" type="primary">NDAI0J01200</name>
    <name evidence="3" type="ordered locus">NDAI_0J01200</name>
</gene>
<sequence>MSNSIDETTTTSAATAATTTIPQPSSRWGRLFQFASKPQGTKDSAFMSWNSHLSSSWDQIAKLETLQSKVMDQVQVEGTKENSMLNNELNQWSFHNENTSQITTPTLLLHGYATSSIAFFRTFGPLSKQIRDLYAIDFPANGLSKAPPLNVNHLKKHTPYKVKFKDDNTKFQISHTVDVQLQKETIEHYENYYLDAVRKWQLTNKIEKFNLVGHSFGGYFAYKYALRYPDSVDKLCLVSPLGVERNIYSVNNNFEDKKVYNLELEDPTSKYYGRTFQIPKCLFEGQFDILRKFGPLGPRFTWNYINSSYRRVPSMEFKEYIFELLYGNRKTSPILTEVFSNIVSRNLLARDPILDSIDELKASNVMLMYGQEDWMNSQAGYLMVKELNEIRENPNAASYVEVPNAGHNLFLDNPDFFCSSLTRFLKE</sequence>
<dbReference type="GO" id="GO:0042171">
    <property type="term" value="F:lysophosphatidic acid acyltransferase activity"/>
    <property type="evidence" value="ECO:0007669"/>
    <property type="project" value="TreeGrafter"/>
</dbReference>
<dbReference type="HOGENOM" id="CLU_017361_1_1_1"/>
<dbReference type="MEROPS" id="S33.A42"/>
<dbReference type="STRING" id="1071378.G0WGT4"/>
<organism evidence="3 4">
    <name type="scientific">Naumovozyma dairenensis (strain ATCC 10597 / BCRC 20456 / CBS 421 / NBRC 0211 / NRRL Y-12639)</name>
    <name type="common">Saccharomyces dairenensis</name>
    <dbReference type="NCBI Taxonomy" id="1071378"/>
    <lineage>
        <taxon>Eukaryota</taxon>
        <taxon>Fungi</taxon>
        <taxon>Dikarya</taxon>
        <taxon>Ascomycota</taxon>
        <taxon>Saccharomycotina</taxon>
        <taxon>Saccharomycetes</taxon>
        <taxon>Saccharomycetales</taxon>
        <taxon>Saccharomycetaceae</taxon>
        <taxon>Naumovozyma</taxon>
    </lineage>
</organism>
<dbReference type="Gene3D" id="3.40.50.1820">
    <property type="entry name" value="alpha/beta hydrolase"/>
    <property type="match status" value="1"/>
</dbReference>
<dbReference type="GO" id="GO:0055088">
    <property type="term" value="P:lipid homeostasis"/>
    <property type="evidence" value="ECO:0007669"/>
    <property type="project" value="TreeGrafter"/>
</dbReference>
<dbReference type="GO" id="GO:0006654">
    <property type="term" value="P:phosphatidic acid biosynthetic process"/>
    <property type="evidence" value="ECO:0007669"/>
    <property type="project" value="TreeGrafter"/>
</dbReference>
<name>G0WGT4_NAUDC</name>
<dbReference type="SUPFAM" id="SSF53474">
    <property type="entry name" value="alpha/beta-Hydrolases"/>
    <property type="match status" value="1"/>
</dbReference>
<dbReference type="Pfam" id="PF00561">
    <property type="entry name" value="Abhydrolase_1"/>
    <property type="match status" value="1"/>
</dbReference>